<evidence type="ECO:0000259" key="5">
    <source>
        <dbReference type="PROSITE" id="PS51767"/>
    </source>
</evidence>
<dbReference type="PANTHER" id="PTHR47966">
    <property type="entry name" value="BETA-SITE APP-CLEAVING ENZYME, ISOFORM A-RELATED"/>
    <property type="match status" value="1"/>
</dbReference>
<dbReference type="InterPro" id="IPR034164">
    <property type="entry name" value="Pepsin-like_dom"/>
</dbReference>
<feature type="signal peptide" evidence="4">
    <location>
        <begin position="1"/>
        <end position="18"/>
    </location>
</feature>
<dbReference type="Pfam" id="PF00026">
    <property type="entry name" value="Asp"/>
    <property type="match status" value="1"/>
</dbReference>
<sequence length="412" mass="43130">MFPTTLLTALLLALFVAAKPIVQVRDSPVTLPLSRRVNITSAQNLYQHDLNRVKAMKARAKVVLGDELTLEEAAIVNEPVDNQAVTYIASVGVGSPATTYQLLSGTGSSNTWVGAGRAYVRTSTSQQTGNSVAVSYGSGSFSGNEFTDTVTLASLSIPGQSIGVATRSSGFEGTDGILGIGPVDLTRGTLSPAVNSLIPTVTDNLFSSGRITSNEIGISFEPTNTIEVENGELTWGGTDSSKFTGAINFTPRTSTSPSSLFWGINQSVRYGSTNILGTTAGIVDTGTTLLLLASNAITLYQRATGAVLDNNTGLLRLTPAQFANLQSLFFTTNGVTYELTANAQIWPRALNSAIGGNANSVYLIVGDIGTPSGEGFDFVNGYAFLERFYSVFDSANGSVGFATTPFTTATTN</sequence>
<feature type="chain" id="PRO_5004740306" evidence="4">
    <location>
        <begin position="19"/>
        <end position="412"/>
    </location>
</feature>
<feature type="domain" description="Peptidase A1" evidence="5">
    <location>
        <begin position="87"/>
        <end position="402"/>
    </location>
</feature>
<keyword evidence="4" id="KW-0732">Signal</keyword>
<keyword evidence="3 6" id="KW-0378">Hydrolase</keyword>
<dbReference type="EMBL" id="KF571928">
    <property type="protein sequence ID" value="AHA86292.1"/>
    <property type="molecule type" value="mRNA"/>
</dbReference>
<accession>V5NCU0</accession>
<dbReference type="PANTHER" id="PTHR47966:SF51">
    <property type="entry name" value="BETA-SITE APP-CLEAVING ENZYME, ISOFORM A-RELATED"/>
    <property type="match status" value="1"/>
</dbReference>
<dbReference type="PROSITE" id="PS51767">
    <property type="entry name" value="PEPTIDASE_A1"/>
    <property type="match status" value="1"/>
</dbReference>
<dbReference type="Gene3D" id="2.40.70.10">
    <property type="entry name" value="Acid Proteases"/>
    <property type="match status" value="2"/>
</dbReference>
<dbReference type="InterPro" id="IPR021109">
    <property type="entry name" value="Peptidase_aspartic_dom_sf"/>
</dbReference>
<evidence type="ECO:0000256" key="3">
    <source>
        <dbReference type="RuleBase" id="RU000454"/>
    </source>
</evidence>
<protein>
    <submittedName>
        <fullName evidence="6">Aspartic protease 2</fullName>
        <ecNumber evidence="6">3.4.23.29</ecNumber>
    </submittedName>
</protein>
<evidence type="ECO:0000256" key="2">
    <source>
        <dbReference type="ARBA" id="ARBA00022750"/>
    </source>
</evidence>
<keyword evidence="3 6" id="KW-0645">Protease</keyword>
<dbReference type="InterPro" id="IPR033121">
    <property type="entry name" value="PEPTIDASE_A1"/>
</dbReference>
<name>V5NCU0_LEUGO</name>
<dbReference type="SUPFAM" id="SSF50630">
    <property type="entry name" value="Acid proteases"/>
    <property type="match status" value="1"/>
</dbReference>
<dbReference type="InterPro" id="IPR001969">
    <property type="entry name" value="Aspartic_peptidase_AS"/>
</dbReference>
<evidence type="ECO:0000256" key="1">
    <source>
        <dbReference type="ARBA" id="ARBA00007447"/>
    </source>
</evidence>
<dbReference type="GO" id="GO:0004190">
    <property type="term" value="F:aspartic-type endopeptidase activity"/>
    <property type="evidence" value="ECO:0007669"/>
    <property type="project" value="UniProtKB-KW"/>
</dbReference>
<dbReference type="MEROPS" id="A01.019"/>
<dbReference type="CDD" id="cd05471">
    <property type="entry name" value="pepsin_like"/>
    <property type="match status" value="1"/>
</dbReference>
<comment type="similarity">
    <text evidence="1 3">Belongs to the peptidase A1 family.</text>
</comment>
<evidence type="ECO:0000256" key="4">
    <source>
        <dbReference type="SAM" id="SignalP"/>
    </source>
</evidence>
<dbReference type="EC" id="3.4.23.29" evidence="6"/>
<dbReference type="PRINTS" id="PR00792">
    <property type="entry name" value="PEPSIN"/>
</dbReference>
<evidence type="ECO:0000313" key="6">
    <source>
        <dbReference type="EMBL" id="AHA86292.1"/>
    </source>
</evidence>
<dbReference type="InterPro" id="IPR001461">
    <property type="entry name" value="Aspartic_peptidase_A1"/>
</dbReference>
<reference evidence="6" key="1">
    <citation type="journal article" date="2014" name="ISME J.">
        <title>Leucoagaricus gongylophorus uses leaf-cutting ants to vector proteolytic enzymes towards new plant substrate.</title>
        <authorList>
            <person name="Kooij P.W."/>
            <person name="Rogowska-Wrzesinska A."/>
            <person name="Hoffmann D."/>
            <person name="Roepstorff P."/>
            <person name="Boomsma J.J."/>
            <person name="Schiott M."/>
        </authorList>
    </citation>
    <scope>NUCLEOTIDE SEQUENCE</scope>
</reference>
<keyword evidence="2 3" id="KW-0064">Aspartyl protease</keyword>
<dbReference type="AlphaFoldDB" id="V5NCU0"/>
<dbReference type="GO" id="GO:0006508">
    <property type="term" value="P:proteolysis"/>
    <property type="evidence" value="ECO:0007669"/>
    <property type="project" value="UniProtKB-KW"/>
</dbReference>
<dbReference type="PROSITE" id="PS00141">
    <property type="entry name" value="ASP_PROTEASE"/>
    <property type="match status" value="1"/>
</dbReference>
<proteinExistence type="evidence at transcript level"/>
<organism evidence="6">
    <name type="scientific">Leucoagaricus gongylophorus</name>
    <name type="common">Leaf-cutting ant fungus</name>
    <name type="synonym">Rozites gongylophorus</name>
    <dbReference type="NCBI Taxonomy" id="79220"/>
    <lineage>
        <taxon>Eukaryota</taxon>
        <taxon>Fungi</taxon>
        <taxon>Dikarya</taxon>
        <taxon>Basidiomycota</taxon>
        <taxon>Agaricomycotina</taxon>
        <taxon>Agaricomycetes</taxon>
        <taxon>Agaricomycetidae</taxon>
        <taxon>Agaricales</taxon>
        <taxon>Agaricineae</taxon>
        <taxon>Agaricaceae</taxon>
        <taxon>Leucoagaricus</taxon>
    </lineage>
</organism>